<feature type="compositionally biased region" description="Low complexity" evidence="1">
    <location>
        <begin position="103"/>
        <end position="135"/>
    </location>
</feature>
<feature type="compositionally biased region" description="Pro residues" evidence="1">
    <location>
        <begin position="86"/>
        <end position="102"/>
    </location>
</feature>
<feature type="transmembrane region" description="Helical" evidence="2">
    <location>
        <begin position="48"/>
        <end position="68"/>
    </location>
</feature>
<keyword evidence="2" id="KW-0472">Membrane</keyword>
<dbReference type="EMBL" id="BAABIS010000001">
    <property type="protein sequence ID" value="GAA4872214.1"/>
    <property type="molecule type" value="Genomic_DNA"/>
</dbReference>
<sequence>MRPVITPIERGSAPEPPSDVYESSLEEAAPAPVFVSQSGRRGRLLRGLGWPVSVVGAILAIAMGSSLVGGQADAPAMEIPVQPSQAPAPSPTPSASPSPTPSHSPSGSASPKTPSRSTSPSTKTSGTSKPTTTAPRGATPSGQSTKHP</sequence>
<accession>A0ABP9E9G1</accession>
<organism evidence="3 4">
    <name type="scientific">Kitasatospora terrestris</name>
    <dbReference type="NCBI Taxonomy" id="258051"/>
    <lineage>
        <taxon>Bacteria</taxon>
        <taxon>Bacillati</taxon>
        <taxon>Actinomycetota</taxon>
        <taxon>Actinomycetes</taxon>
        <taxon>Kitasatosporales</taxon>
        <taxon>Streptomycetaceae</taxon>
        <taxon>Kitasatospora</taxon>
    </lineage>
</organism>
<proteinExistence type="predicted"/>
<reference evidence="4" key="1">
    <citation type="journal article" date="2019" name="Int. J. Syst. Evol. Microbiol.">
        <title>The Global Catalogue of Microorganisms (GCM) 10K type strain sequencing project: providing services to taxonomists for standard genome sequencing and annotation.</title>
        <authorList>
            <consortium name="The Broad Institute Genomics Platform"/>
            <consortium name="The Broad Institute Genome Sequencing Center for Infectious Disease"/>
            <person name="Wu L."/>
            <person name="Ma J."/>
        </authorList>
    </citation>
    <scope>NUCLEOTIDE SEQUENCE [LARGE SCALE GENOMIC DNA]</scope>
    <source>
        <strain evidence="4">JCM 13006</strain>
    </source>
</reference>
<gene>
    <name evidence="3" type="ORF">GCM10023235_59020</name>
</gene>
<keyword evidence="4" id="KW-1185">Reference proteome</keyword>
<evidence type="ECO:0000256" key="1">
    <source>
        <dbReference type="SAM" id="MobiDB-lite"/>
    </source>
</evidence>
<evidence type="ECO:0000313" key="3">
    <source>
        <dbReference type="EMBL" id="GAA4872214.1"/>
    </source>
</evidence>
<keyword evidence="2" id="KW-1133">Transmembrane helix</keyword>
<keyword evidence="2" id="KW-0812">Transmembrane</keyword>
<dbReference type="Proteomes" id="UP001501752">
    <property type="component" value="Unassembled WGS sequence"/>
</dbReference>
<comment type="caution">
    <text evidence="3">The sequence shown here is derived from an EMBL/GenBank/DDBJ whole genome shotgun (WGS) entry which is preliminary data.</text>
</comment>
<name>A0ABP9E9G1_9ACTN</name>
<evidence type="ECO:0000313" key="4">
    <source>
        <dbReference type="Proteomes" id="UP001501752"/>
    </source>
</evidence>
<protein>
    <submittedName>
        <fullName evidence="3">Uncharacterized protein</fullName>
    </submittedName>
</protein>
<evidence type="ECO:0000256" key="2">
    <source>
        <dbReference type="SAM" id="Phobius"/>
    </source>
</evidence>
<feature type="region of interest" description="Disordered" evidence="1">
    <location>
        <begin position="1"/>
        <end position="27"/>
    </location>
</feature>
<feature type="region of interest" description="Disordered" evidence="1">
    <location>
        <begin position="74"/>
        <end position="148"/>
    </location>
</feature>